<accession>A0A448XMI4</accession>
<dbReference type="Proteomes" id="UP000784294">
    <property type="component" value="Unassembled WGS sequence"/>
</dbReference>
<sequence>MVEYWPYMVGYGLPLGLCAALLPDPVGPGSFLMAIAYPVLVIGAFGVSWNDKSVASSASADKPVGLGLYELSPASGASVSTFAFASGDVISRGGSFASGASRGRFTRLLIELPIRTALCLTNLIFWLLGHFFCRHHDRPPHGKADRVSGSTTSCTAPYASL</sequence>
<comment type="caution">
    <text evidence="3">The sequence shown here is derived from an EMBL/GenBank/DDBJ whole genome shotgun (WGS) entry which is preliminary data.</text>
</comment>
<evidence type="ECO:0000313" key="3">
    <source>
        <dbReference type="EMBL" id="VEL40286.1"/>
    </source>
</evidence>
<keyword evidence="2" id="KW-0472">Membrane</keyword>
<reference evidence="3" key="1">
    <citation type="submission" date="2018-11" db="EMBL/GenBank/DDBJ databases">
        <authorList>
            <consortium name="Pathogen Informatics"/>
        </authorList>
    </citation>
    <scope>NUCLEOTIDE SEQUENCE</scope>
</reference>
<evidence type="ECO:0000256" key="2">
    <source>
        <dbReference type="SAM" id="Phobius"/>
    </source>
</evidence>
<feature type="transmembrane region" description="Helical" evidence="2">
    <location>
        <begin position="30"/>
        <end position="49"/>
    </location>
</feature>
<proteinExistence type="predicted"/>
<feature type="non-terminal residue" evidence="3">
    <location>
        <position position="161"/>
    </location>
</feature>
<dbReference type="OrthoDB" id="266518at2759"/>
<evidence type="ECO:0000256" key="1">
    <source>
        <dbReference type="SAM" id="MobiDB-lite"/>
    </source>
</evidence>
<feature type="region of interest" description="Disordered" evidence="1">
    <location>
        <begin position="140"/>
        <end position="161"/>
    </location>
</feature>
<dbReference type="EMBL" id="CAAALY010264337">
    <property type="protein sequence ID" value="VEL40286.1"/>
    <property type="molecule type" value="Genomic_DNA"/>
</dbReference>
<organism evidence="3 4">
    <name type="scientific">Protopolystoma xenopodis</name>
    <dbReference type="NCBI Taxonomy" id="117903"/>
    <lineage>
        <taxon>Eukaryota</taxon>
        <taxon>Metazoa</taxon>
        <taxon>Spiralia</taxon>
        <taxon>Lophotrochozoa</taxon>
        <taxon>Platyhelminthes</taxon>
        <taxon>Monogenea</taxon>
        <taxon>Polyopisthocotylea</taxon>
        <taxon>Polystomatidea</taxon>
        <taxon>Polystomatidae</taxon>
        <taxon>Protopolystoma</taxon>
    </lineage>
</organism>
<keyword evidence="4" id="KW-1185">Reference proteome</keyword>
<dbReference type="AlphaFoldDB" id="A0A448XMI4"/>
<evidence type="ECO:0000313" key="4">
    <source>
        <dbReference type="Proteomes" id="UP000784294"/>
    </source>
</evidence>
<protein>
    <submittedName>
        <fullName evidence="3">Uncharacterized protein</fullName>
    </submittedName>
</protein>
<keyword evidence="2" id="KW-0812">Transmembrane</keyword>
<name>A0A448XMI4_9PLAT</name>
<gene>
    <name evidence="3" type="ORF">PXEA_LOCUS33726</name>
</gene>
<keyword evidence="2" id="KW-1133">Transmembrane helix</keyword>